<feature type="region of interest" description="Disordered" evidence="1">
    <location>
        <begin position="153"/>
        <end position="212"/>
    </location>
</feature>
<feature type="signal peptide" evidence="2">
    <location>
        <begin position="1"/>
        <end position="25"/>
    </location>
</feature>
<gene>
    <name evidence="3" type="ORF">FRACYDRAFT_271680</name>
</gene>
<proteinExistence type="predicted"/>
<feature type="compositionally biased region" description="Low complexity" evidence="1">
    <location>
        <begin position="202"/>
        <end position="212"/>
    </location>
</feature>
<organism evidence="3 4">
    <name type="scientific">Fragilariopsis cylindrus CCMP1102</name>
    <dbReference type="NCBI Taxonomy" id="635003"/>
    <lineage>
        <taxon>Eukaryota</taxon>
        <taxon>Sar</taxon>
        <taxon>Stramenopiles</taxon>
        <taxon>Ochrophyta</taxon>
        <taxon>Bacillariophyta</taxon>
        <taxon>Bacillariophyceae</taxon>
        <taxon>Bacillariophycidae</taxon>
        <taxon>Bacillariales</taxon>
        <taxon>Bacillariaceae</taxon>
        <taxon>Fragilariopsis</taxon>
    </lineage>
</organism>
<evidence type="ECO:0000313" key="3">
    <source>
        <dbReference type="EMBL" id="OEU08413.1"/>
    </source>
</evidence>
<dbReference type="Proteomes" id="UP000095751">
    <property type="component" value="Unassembled WGS sequence"/>
</dbReference>
<dbReference type="EMBL" id="KV784380">
    <property type="protein sequence ID" value="OEU08413.1"/>
    <property type="molecule type" value="Genomic_DNA"/>
</dbReference>
<dbReference type="AlphaFoldDB" id="A0A1E7ES75"/>
<keyword evidence="2" id="KW-0732">Signal</keyword>
<dbReference type="InParanoid" id="A0A1E7ES75"/>
<feature type="region of interest" description="Disordered" evidence="1">
    <location>
        <begin position="113"/>
        <end position="136"/>
    </location>
</feature>
<dbReference type="KEGG" id="fcy:FRACYDRAFT_271680"/>
<feature type="chain" id="PRO_5009192182" evidence="2">
    <location>
        <begin position="26"/>
        <end position="212"/>
    </location>
</feature>
<accession>A0A1E7ES75</accession>
<protein>
    <submittedName>
        <fullName evidence="3">Uncharacterized protein</fullName>
    </submittedName>
</protein>
<evidence type="ECO:0000313" key="4">
    <source>
        <dbReference type="Proteomes" id="UP000095751"/>
    </source>
</evidence>
<name>A0A1E7ES75_9STRA</name>
<reference evidence="3 4" key="1">
    <citation type="submission" date="2016-09" db="EMBL/GenBank/DDBJ databases">
        <title>Extensive genetic diversity and differential bi-allelic expression allows diatom success in the polar Southern Ocean.</title>
        <authorList>
            <consortium name="DOE Joint Genome Institute"/>
            <person name="Mock T."/>
            <person name="Otillar R.P."/>
            <person name="Strauss J."/>
            <person name="Dupont C."/>
            <person name="Frickenhaus S."/>
            <person name="Maumus F."/>
            <person name="Mcmullan M."/>
            <person name="Sanges R."/>
            <person name="Schmutz J."/>
            <person name="Toseland A."/>
            <person name="Valas R."/>
            <person name="Veluchamy A."/>
            <person name="Ward B.J."/>
            <person name="Allen A."/>
            <person name="Barry K."/>
            <person name="Falciatore A."/>
            <person name="Ferrante M."/>
            <person name="Fortunato A.E."/>
            <person name="Gloeckner G."/>
            <person name="Gruber A."/>
            <person name="Hipkin R."/>
            <person name="Janech M."/>
            <person name="Kroth P."/>
            <person name="Leese F."/>
            <person name="Lindquist E."/>
            <person name="Lyon B.R."/>
            <person name="Martin J."/>
            <person name="Mayer C."/>
            <person name="Parker M."/>
            <person name="Quesneville H."/>
            <person name="Raymond J."/>
            <person name="Uhlig C."/>
            <person name="Valentin K.U."/>
            <person name="Worden A.Z."/>
            <person name="Armbrust E.V."/>
            <person name="Bowler C."/>
            <person name="Green B."/>
            <person name="Moulton V."/>
            <person name="Van Oosterhout C."/>
            <person name="Grigoriev I."/>
        </authorList>
    </citation>
    <scope>NUCLEOTIDE SEQUENCE [LARGE SCALE GENOMIC DNA]</scope>
    <source>
        <strain evidence="3 4">CCMP1102</strain>
    </source>
</reference>
<sequence length="212" mass="23759">MIATIAHSFLLCVFLSTCLMWQVESRRPNIRIPFLSSSSSKKKYTPLVFFTFPKGYIDECDEMEKVVSEVEKEVGCQFERLDVARDPAAEAAMSLLTRERGPPFLYNRESCQIMHGSPPRTAPSRKTKDDDKEEKTIDKARVRALAKGRYLPPIGVKVNPNTKKSAPGIVVSQEDSSFDQTEVIKESSLTPEQLEGKRAMEQRAAAQTAADN</sequence>
<keyword evidence="4" id="KW-1185">Reference proteome</keyword>
<evidence type="ECO:0000256" key="2">
    <source>
        <dbReference type="SAM" id="SignalP"/>
    </source>
</evidence>
<feature type="compositionally biased region" description="Basic and acidic residues" evidence="1">
    <location>
        <begin position="126"/>
        <end position="136"/>
    </location>
</feature>
<evidence type="ECO:0000256" key="1">
    <source>
        <dbReference type="SAM" id="MobiDB-lite"/>
    </source>
</evidence>
<dbReference type="OrthoDB" id="46209at2759"/>